<dbReference type="InterPro" id="IPR016163">
    <property type="entry name" value="Ald_DH_C"/>
</dbReference>
<gene>
    <name evidence="9" type="ORF">M0812_10992</name>
</gene>
<dbReference type="FunFam" id="3.40.309.10:FF:000018">
    <property type="entry name" value="Alpha-aminoadipic semialdehyde dehydrogenase"/>
    <property type="match status" value="1"/>
</dbReference>
<proteinExistence type="inferred from homology"/>
<evidence type="ECO:0000256" key="7">
    <source>
        <dbReference type="RuleBase" id="RU003345"/>
    </source>
</evidence>
<dbReference type="CDD" id="cd07130">
    <property type="entry name" value="ALDH_F7_AASADH"/>
    <property type="match status" value="1"/>
</dbReference>
<dbReference type="AlphaFoldDB" id="A0AAV7ZX96"/>
<dbReference type="EMBL" id="JANTQA010000023">
    <property type="protein sequence ID" value="KAJ3445127.1"/>
    <property type="molecule type" value="Genomic_DNA"/>
</dbReference>
<evidence type="ECO:0000256" key="1">
    <source>
        <dbReference type="ARBA" id="ARBA00009986"/>
    </source>
</evidence>
<dbReference type="PANTHER" id="PTHR43521">
    <property type="entry name" value="ALPHA-AMINOADIPIC SEMIALDEHYDE DEHYDROGENASE"/>
    <property type="match status" value="1"/>
</dbReference>
<dbReference type="EC" id="1.2.1.3" evidence="5"/>
<dbReference type="Gene3D" id="3.40.309.10">
    <property type="entry name" value="Aldehyde Dehydrogenase, Chain A, domain 2"/>
    <property type="match status" value="1"/>
</dbReference>
<evidence type="ECO:0000256" key="6">
    <source>
        <dbReference type="PROSITE-ProRule" id="PRU10007"/>
    </source>
</evidence>
<evidence type="ECO:0000256" key="5">
    <source>
        <dbReference type="ARBA" id="ARBA00024226"/>
    </source>
</evidence>
<evidence type="ECO:0000259" key="8">
    <source>
        <dbReference type="Pfam" id="PF00171"/>
    </source>
</evidence>
<evidence type="ECO:0000256" key="2">
    <source>
        <dbReference type="ARBA" id="ARBA00011881"/>
    </source>
</evidence>
<comment type="subunit">
    <text evidence="2">Homotetramer.</text>
</comment>
<accession>A0AAV7ZX96</accession>
<dbReference type="InterPro" id="IPR029510">
    <property type="entry name" value="Ald_DH_CS_GLU"/>
</dbReference>
<evidence type="ECO:0000256" key="4">
    <source>
        <dbReference type="ARBA" id="ARBA00023027"/>
    </source>
</evidence>
<evidence type="ECO:0000256" key="3">
    <source>
        <dbReference type="ARBA" id="ARBA00023002"/>
    </source>
</evidence>
<organism evidence="9 10">
    <name type="scientific">Anaeramoeba flamelloides</name>
    <dbReference type="NCBI Taxonomy" id="1746091"/>
    <lineage>
        <taxon>Eukaryota</taxon>
        <taxon>Metamonada</taxon>
        <taxon>Anaeramoebidae</taxon>
        <taxon>Anaeramoeba</taxon>
    </lineage>
</organism>
<protein>
    <recommendedName>
        <fullName evidence="5">aldehyde dehydrogenase (NAD(+))</fullName>
        <ecNumber evidence="5">1.2.1.3</ecNumber>
    </recommendedName>
</protein>
<evidence type="ECO:0000313" key="10">
    <source>
        <dbReference type="Proteomes" id="UP001146793"/>
    </source>
</evidence>
<dbReference type="SUPFAM" id="SSF53720">
    <property type="entry name" value="ALDH-like"/>
    <property type="match status" value="1"/>
</dbReference>
<dbReference type="PROSITE" id="PS00687">
    <property type="entry name" value="ALDEHYDE_DEHYDR_GLU"/>
    <property type="match status" value="1"/>
</dbReference>
<dbReference type="GO" id="GO:0004029">
    <property type="term" value="F:aldehyde dehydrogenase (NAD+) activity"/>
    <property type="evidence" value="ECO:0007669"/>
    <property type="project" value="UniProtKB-EC"/>
</dbReference>
<keyword evidence="4" id="KW-0520">NAD</keyword>
<dbReference type="InterPro" id="IPR016161">
    <property type="entry name" value="Ald_DH/histidinol_DH"/>
</dbReference>
<dbReference type="InterPro" id="IPR044638">
    <property type="entry name" value="ALDH7A1-like"/>
</dbReference>
<dbReference type="Gene3D" id="3.40.605.10">
    <property type="entry name" value="Aldehyde Dehydrogenase, Chain A, domain 1"/>
    <property type="match status" value="1"/>
</dbReference>
<dbReference type="Proteomes" id="UP001146793">
    <property type="component" value="Unassembled WGS sequence"/>
</dbReference>
<comment type="caution">
    <text evidence="9">The sequence shown here is derived from an EMBL/GenBank/DDBJ whole genome shotgun (WGS) entry which is preliminary data.</text>
</comment>
<comment type="similarity">
    <text evidence="1 7">Belongs to the aldehyde dehydrogenase family.</text>
</comment>
<evidence type="ECO:0000313" key="9">
    <source>
        <dbReference type="EMBL" id="KAJ3445127.1"/>
    </source>
</evidence>
<dbReference type="Pfam" id="PF00171">
    <property type="entry name" value="Aldedh"/>
    <property type="match status" value="1"/>
</dbReference>
<dbReference type="InterPro" id="IPR016162">
    <property type="entry name" value="Ald_DH_N"/>
</dbReference>
<feature type="domain" description="Aldehyde dehydrogenase" evidence="8">
    <location>
        <begin position="54"/>
        <end position="510"/>
    </location>
</feature>
<keyword evidence="3 7" id="KW-0560">Oxidoreductase</keyword>
<feature type="active site" evidence="6">
    <location>
        <position position="287"/>
    </location>
</feature>
<dbReference type="InterPro" id="IPR015590">
    <property type="entry name" value="Aldehyde_DH_dom"/>
</dbReference>
<name>A0AAV7ZX96_9EUKA</name>
<reference evidence="9" key="1">
    <citation type="submission" date="2022-08" db="EMBL/GenBank/DDBJ databases">
        <title>Novel sulphate-reducing endosymbionts in the free-living metamonad Anaeramoeba.</title>
        <authorList>
            <person name="Jerlstrom-Hultqvist J."/>
            <person name="Cepicka I."/>
            <person name="Gallot-Lavallee L."/>
            <person name="Salas-Leiva D."/>
            <person name="Curtis B.A."/>
            <person name="Zahonova K."/>
            <person name="Pipaliya S."/>
            <person name="Dacks J."/>
            <person name="Roger A.J."/>
        </authorList>
    </citation>
    <scope>NUCLEOTIDE SEQUENCE</scope>
    <source>
        <strain evidence="9">Busselton2</strain>
    </source>
</reference>
<sequence>MLSSITSFKTSSSLLLRSLSSKFTISKYPFARELGLKETNLGCFTGKRWCGSGKKLISLNPTTDEPLAEVYTTSFEEYEESVKNMEEAFDIWADVPAPKRGDIVKQLGEAFKAKKESLGKLISLEMGKIYPEGLGEVQETIDVCDYACGLSRMLNGTVFPSERENHSMFEMWNPLGLIGVVTAFNFPNAVLGWNASLALATGNVCMWKGASTVPLITIASMKIMEKVFKQNGLPGALCTMILGSGRTVGEKLIRDKRMKLISFTGSTEIGRHVAEVVHTDFRSTILECGGNNAIVVCEDANIKLALRAILFAAVGTAGQRCTTTRRLIIHESRFDEFVTQMVKAYKTIPMGNPLDSTTLLGPLVEKKTLKEYSDAIEAAKQQGGKILYGGHVVTSRPGNFVEPTIIEIPHDAPIVHEETFAPILYVMKFKTIDEAIKINNEVPQGLSSSMFTNDLKNLFRWMGPKGSDCGLVNCNIPTSGAEIGGAFGGNKETGGGRESGSDSWKQYCRRSTCTINHGTKLPLAQGIKFGDN</sequence>
<dbReference type="PANTHER" id="PTHR43521:SF1">
    <property type="entry name" value="ALPHA-AMINOADIPIC SEMIALDEHYDE DEHYDROGENASE"/>
    <property type="match status" value="1"/>
</dbReference>